<feature type="domain" description="VOC" evidence="3">
    <location>
        <begin position="203"/>
        <end position="317"/>
    </location>
</feature>
<sequence>MTTTAPGRRTVGIVVVIAVAVAAAAFWALRADADDARIPASVIDADTRMGGVELAVADVDAMRSFYTSSLGLEVLSESDGAVALGADGQEIIRLVAADGPSTSPADAGLYHAAILYPDGPALARALVGMFSTAGHLYGGSADHAVSEAFYFSDPEGNGLELYIDTPRQDWVWDDGQVQMGSAPLDPNAFISEHLYGTTSGEVTTGHVHLKVGDLDAARDFYVDLLGFAVTAESDGALFMAAGGYHHHLAVNTWTSAGAGERPATLGLGSFTVMVPAQADIQDAAARLDAAGYEYMTVDGGLVLDDPWGTTVRLRTEG</sequence>
<dbReference type="InterPro" id="IPR004360">
    <property type="entry name" value="Glyas_Fos-R_dOase_dom"/>
</dbReference>
<dbReference type="PANTHER" id="PTHR43279">
    <property type="entry name" value="CATECHOL-2,3-DIOXYGENASE"/>
    <property type="match status" value="1"/>
</dbReference>
<dbReference type="CDD" id="cd16359">
    <property type="entry name" value="VOC_BsCatE_like_C"/>
    <property type="match status" value="1"/>
</dbReference>
<dbReference type="InterPro" id="IPR018146">
    <property type="entry name" value="Glyoxalase_1_CS"/>
</dbReference>
<keyword evidence="1" id="KW-0479">Metal-binding</keyword>
<keyword evidence="5" id="KW-1185">Reference proteome</keyword>
<name>A0A6N7EI29_9MICO</name>
<dbReference type="PROSITE" id="PS00934">
    <property type="entry name" value="GLYOXALASE_I_1"/>
    <property type="match status" value="1"/>
</dbReference>
<dbReference type="EMBL" id="WHPC01000018">
    <property type="protein sequence ID" value="MPV36763.1"/>
    <property type="molecule type" value="Genomic_DNA"/>
</dbReference>
<dbReference type="Pfam" id="PF00903">
    <property type="entry name" value="Glyoxalase"/>
    <property type="match status" value="2"/>
</dbReference>
<reference evidence="4 5" key="1">
    <citation type="submission" date="2019-10" db="EMBL/GenBank/DDBJ databases">
        <title>Georgenia wutianyii sp. nov. and Georgenia yuyongxinii sp. nov. isolated from plateau pika (Ochotona curzoniae) in the Qinghai-Tibet plateau of China.</title>
        <authorList>
            <person name="Tian Z."/>
        </authorList>
    </citation>
    <scope>NUCLEOTIDE SEQUENCE [LARGE SCALE GENOMIC DNA]</scope>
    <source>
        <strain evidence="4 5">JCM 19765</strain>
    </source>
</reference>
<dbReference type="PANTHER" id="PTHR43279:SF1">
    <property type="entry name" value="CATECHOL-2,3-DIOXYGENASE"/>
    <property type="match status" value="1"/>
</dbReference>
<evidence type="ECO:0000313" key="4">
    <source>
        <dbReference type="EMBL" id="MPV36763.1"/>
    </source>
</evidence>
<organism evidence="4 5">
    <name type="scientific">Georgenia subflava</name>
    <dbReference type="NCBI Taxonomy" id="1622177"/>
    <lineage>
        <taxon>Bacteria</taxon>
        <taxon>Bacillati</taxon>
        <taxon>Actinomycetota</taxon>
        <taxon>Actinomycetes</taxon>
        <taxon>Micrococcales</taxon>
        <taxon>Bogoriellaceae</taxon>
        <taxon>Georgenia</taxon>
    </lineage>
</organism>
<feature type="domain" description="VOC" evidence="3">
    <location>
        <begin position="48"/>
        <end position="164"/>
    </location>
</feature>
<dbReference type="Proteomes" id="UP000437709">
    <property type="component" value="Unassembled WGS sequence"/>
</dbReference>
<dbReference type="GO" id="GO:0004462">
    <property type="term" value="F:lactoylglutathione lyase activity"/>
    <property type="evidence" value="ECO:0007669"/>
    <property type="project" value="InterPro"/>
</dbReference>
<dbReference type="PROSITE" id="PS51819">
    <property type="entry name" value="VOC"/>
    <property type="match status" value="2"/>
</dbReference>
<evidence type="ECO:0000256" key="2">
    <source>
        <dbReference type="SAM" id="Phobius"/>
    </source>
</evidence>
<accession>A0A6N7EI29</accession>
<evidence type="ECO:0000256" key="1">
    <source>
        <dbReference type="ARBA" id="ARBA00022723"/>
    </source>
</evidence>
<dbReference type="GO" id="GO:0046872">
    <property type="term" value="F:metal ion binding"/>
    <property type="evidence" value="ECO:0007669"/>
    <property type="project" value="UniProtKB-KW"/>
</dbReference>
<dbReference type="SUPFAM" id="SSF54593">
    <property type="entry name" value="Glyoxalase/Bleomycin resistance protein/Dihydroxybiphenyl dioxygenase"/>
    <property type="match status" value="2"/>
</dbReference>
<dbReference type="OrthoDB" id="9792626at2"/>
<evidence type="ECO:0000259" key="3">
    <source>
        <dbReference type="PROSITE" id="PS51819"/>
    </source>
</evidence>
<evidence type="ECO:0000313" key="5">
    <source>
        <dbReference type="Proteomes" id="UP000437709"/>
    </source>
</evidence>
<dbReference type="InterPro" id="IPR029068">
    <property type="entry name" value="Glyas_Bleomycin-R_OHBP_Dase"/>
</dbReference>
<feature type="transmembrane region" description="Helical" evidence="2">
    <location>
        <begin position="12"/>
        <end position="29"/>
    </location>
</feature>
<keyword evidence="2" id="KW-0812">Transmembrane</keyword>
<gene>
    <name evidence="4" type="ORF">GB881_06770</name>
</gene>
<comment type="caution">
    <text evidence="4">The sequence shown here is derived from an EMBL/GenBank/DDBJ whole genome shotgun (WGS) entry which is preliminary data.</text>
</comment>
<dbReference type="InterPro" id="IPR037523">
    <property type="entry name" value="VOC_core"/>
</dbReference>
<dbReference type="Gene3D" id="3.10.180.10">
    <property type="entry name" value="2,3-Dihydroxybiphenyl 1,2-Dioxygenase, domain 1"/>
    <property type="match status" value="2"/>
</dbReference>
<keyword evidence="2" id="KW-1133">Transmembrane helix</keyword>
<protein>
    <submittedName>
        <fullName evidence="4">VOC family protein</fullName>
    </submittedName>
</protein>
<proteinExistence type="predicted"/>
<keyword evidence="2" id="KW-0472">Membrane</keyword>
<dbReference type="RefSeq" id="WP_152195325.1">
    <property type="nucleotide sequence ID" value="NZ_VUKD01000003.1"/>
</dbReference>
<dbReference type="AlphaFoldDB" id="A0A6N7EI29"/>